<accession>A0ABT3FX02</accession>
<proteinExistence type="inferred from homology"/>
<evidence type="ECO:0000313" key="6">
    <source>
        <dbReference type="Proteomes" id="UP001165653"/>
    </source>
</evidence>
<protein>
    <submittedName>
        <fullName evidence="5">Restriction endonuclease subunit S</fullName>
        <ecNumber evidence="5">3.1.21.-</ecNumber>
    </submittedName>
</protein>
<dbReference type="Pfam" id="PF01420">
    <property type="entry name" value="Methylase_S"/>
    <property type="match status" value="1"/>
</dbReference>
<dbReference type="PANTHER" id="PTHR43140">
    <property type="entry name" value="TYPE-1 RESTRICTION ENZYME ECOKI SPECIFICITY PROTEIN"/>
    <property type="match status" value="1"/>
</dbReference>
<evidence type="ECO:0000256" key="3">
    <source>
        <dbReference type="ARBA" id="ARBA00023125"/>
    </source>
</evidence>
<dbReference type="GO" id="GO:0004519">
    <property type="term" value="F:endonuclease activity"/>
    <property type="evidence" value="ECO:0007669"/>
    <property type="project" value="UniProtKB-KW"/>
</dbReference>
<evidence type="ECO:0000259" key="4">
    <source>
        <dbReference type="Pfam" id="PF01420"/>
    </source>
</evidence>
<dbReference type="SUPFAM" id="SSF116734">
    <property type="entry name" value="DNA methylase specificity domain"/>
    <property type="match status" value="1"/>
</dbReference>
<dbReference type="EMBL" id="JAPDDR010000001">
    <property type="protein sequence ID" value="MCW1912116.1"/>
    <property type="molecule type" value="Genomic_DNA"/>
</dbReference>
<evidence type="ECO:0000313" key="5">
    <source>
        <dbReference type="EMBL" id="MCW1912116.1"/>
    </source>
</evidence>
<keyword evidence="5" id="KW-0378">Hydrolase</keyword>
<keyword evidence="2" id="KW-0680">Restriction system</keyword>
<comment type="caution">
    <text evidence="5">The sequence shown here is derived from an EMBL/GenBank/DDBJ whole genome shotgun (WGS) entry which is preliminary data.</text>
</comment>
<dbReference type="Gene3D" id="3.90.220.20">
    <property type="entry name" value="DNA methylase specificity domains"/>
    <property type="match status" value="1"/>
</dbReference>
<dbReference type="GO" id="GO:0016787">
    <property type="term" value="F:hydrolase activity"/>
    <property type="evidence" value="ECO:0007669"/>
    <property type="project" value="UniProtKB-KW"/>
</dbReference>
<dbReference type="InterPro" id="IPR051212">
    <property type="entry name" value="Type-I_RE_S_subunit"/>
</dbReference>
<keyword evidence="5" id="KW-0540">Nuclease</keyword>
<keyword evidence="5" id="KW-0255">Endonuclease</keyword>
<reference evidence="5" key="1">
    <citation type="submission" date="2022-10" db="EMBL/GenBank/DDBJ databases">
        <title>Luteolibacter sp. GHJ8, whole genome shotgun sequencing project.</title>
        <authorList>
            <person name="Zhao G."/>
            <person name="Shen L."/>
        </authorList>
    </citation>
    <scope>NUCLEOTIDE SEQUENCE</scope>
    <source>
        <strain evidence="5">GHJ8</strain>
    </source>
</reference>
<feature type="domain" description="Type I restriction modification DNA specificity" evidence="4">
    <location>
        <begin position="85"/>
        <end position="261"/>
    </location>
</feature>
<evidence type="ECO:0000256" key="2">
    <source>
        <dbReference type="ARBA" id="ARBA00022747"/>
    </source>
</evidence>
<sequence>MMLETFFEKFETFTDAPDAVAKMRELVLDLAIQGRLVEQILSESSADDILREIEAARNSSRKAGRGRKLDALPPVESDEISFGIPSEWRWCRLGTLGLISSSCRVHEKDWTSSGVPFFRAREIVKLSKFGKVNNDLFISEEHYQRLASDGLTPEPNDIMITGVGTIGVPYVVGDRDRFYFKDASVLIFKNCFGLNPRYLRLVMLSPYWNREIHKGSMGTTVHTFTIVRAKQTPIPMPPLAEQERIVAKVDELMALCDRLMRSSSNGRRGGLRWPGLR</sequence>
<gene>
    <name evidence="5" type="ORF">OJ996_00935</name>
</gene>
<dbReference type="Proteomes" id="UP001165653">
    <property type="component" value="Unassembled WGS sequence"/>
</dbReference>
<dbReference type="PANTHER" id="PTHR43140:SF1">
    <property type="entry name" value="TYPE I RESTRICTION ENZYME ECOKI SPECIFICITY SUBUNIT"/>
    <property type="match status" value="1"/>
</dbReference>
<organism evidence="5 6">
    <name type="scientific">Luteolibacter rhizosphaerae</name>
    <dbReference type="NCBI Taxonomy" id="2989719"/>
    <lineage>
        <taxon>Bacteria</taxon>
        <taxon>Pseudomonadati</taxon>
        <taxon>Verrucomicrobiota</taxon>
        <taxon>Verrucomicrobiia</taxon>
        <taxon>Verrucomicrobiales</taxon>
        <taxon>Verrucomicrobiaceae</taxon>
        <taxon>Luteolibacter</taxon>
    </lineage>
</organism>
<keyword evidence="6" id="KW-1185">Reference proteome</keyword>
<evidence type="ECO:0000256" key="1">
    <source>
        <dbReference type="ARBA" id="ARBA00010923"/>
    </source>
</evidence>
<dbReference type="EC" id="3.1.21.-" evidence="5"/>
<dbReference type="InterPro" id="IPR000055">
    <property type="entry name" value="Restrct_endonuc_typeI_TRD"/>
</dbReference>
<keyword evidence="3" id="KW-0238">DNA-binding</keyword>
<name>A0ABT3FX02_9BACT</name>
<dbReference type="InterPro" id="IPR044946">
    <property type="entry name" value="Restrct_endonuc_typeI_TRD_sf"/>
</dbReference>
<comment type="similarity">
    <text evidence="1">Belongs to the type-I restriction system S methylase family.</text>
</comment>